<feature type="transmembrane region" description="Helical" evidence="2">
    <location>
        <begin position="71"/>
        <end position="92"/>
    </location>
</feature>
<evidence type="ECO:0000313" key="4">
    <source>
        <dbReference type="EMBL" id="KAF8463955.1"/>
    </source>
</evidence>
<dbReference type="AlphaFoldDB" id="A0A9P5MPF1"/>
<feature type="region of interest" description="Disordered" evidence="1">
    <location>
        <begin position="1"/>
        <end position="46"/>
    </location>
</feature>
<reference evidence="4" key="1">
    <citation type="submission" date="2019-10" db="EMBL/GenBank/DDBJ databases">
        <authorList>
            <consortium name="DOE Joint Genome Institute"/>
            <person name="Kuo A."/>
            <person name="Miyauchi S."/>
            <person name="Kiss E."/>
            <person name="Drula E."/>
            <person name="Kohler A."/>
            <person name="Sanchez-Garcia M."/>
            <person name="Andreopoulos B."/>
            <person name="Barry K.W."/>
            <person name="Bonito G."/>
            <person name="Buee M."/>
            <person name="Carver A."/>
            <person name="Chen C."/>
            <person name="Cichocki N."/>
            <person name="Clum A."/>
            <person name="Culley D."/>
            <person name="Crous P.W."/>
            <person name="Fauchery L."/>
            <person name="Girlanda M."/>
            <person name="Hayes R."/>
            <person name="Keri Z."/>
            <person name="LaButti K."/>
            <person name="Lipzen A."/>
            <person name="Lombard V."/>
            <person name="Magnuson J."/>
            <person name="Maillard F."/>
            <person name="Morin E."/>
            <person name="Murat C."/>
            <person name="Nolan M."/>
            <person name="Ohm R."/>
            <person name="Pangilinan J."/>
            <person name="Pereira M."/>
            <person name="Perotto S."/>
            <person name="Peter M."/>
            <person name="Riley R."/>
            <person name="Sitrit Y."/>
            <person name="Stielow B."/>
            <person name="Szollosi G."/>
            <person name="Zifcakova L."/>
            <person name="Stursova M."/>
            <person name="Spatafora J.W."/>
            <person name="Tedersoo L."/>
            <person name="Vaario L.-M."/>
            <person name="Yamada A."/>
            <person name="Yan M."/>
            <person name="Wang P."/>
            <person name="Xu J."/>
            <person name="Bruns T."/>
            <person name="Baldrian P."/>
            <person name="Vilgalys R."/>
            <person name="Henrissat B."/>
            <person name="Grigoriev I.V."/>
            <person name="Hibbett D."/>
            <person name="Nagy L.G."/>
            <person name="Martin F.M."/>
        </authorList>
    </citation>
    <scope>NUCLEOTIDE SEQUENCE</scope>
    <source>
        <strain evidence="4">Prilba</strain>
    </source>
</reference>
<sequence length="261" mass="29165">MSHIRGRNINHGAIPAAVSTDERPSPHTVQNQVPRHSGSGPIDGPGDTFHKYLVKEADKVKRGESQREDAYEILIFAALLAATVATLIGASIRGLQLDPLDKWVYYLVKTYELLIVDDKAESRDFLISSTLTDPNKFTPERSVIMINSLWFLSMSVCLTCIMLGSLLQRWADQYNTNIFTRPRTDPRNPTEPRSPFGAGEEEMRPPWLIEALPAMLRIALLLFFAGFGVFVFNLTVDFGTVEALLLTAGSLICPLLCFWHT</sequence>
<organism evidence="4 5">
    <name type="scientific">Russula ochroleuca</name>
    <dbReference type="NCBI Taxonomy" id="152965"/>
    <lineage>
        <taxon>Eukaryota</taxon>
        <taxon>Fungi</taxon>
        <taxon>Dikarya</taxon>
        <taxon>Basidiomycota</taxon>
        <taxon>Agaricomycotina</taxon>
        <taxon>Agaricomycetes</taxon>
        <taxon>Russulales</taxon>
        <taxon>Russulaceae</taxon>
        <taxon>Russula</taxon>
    </lineage>
</organism>
<evidence type="ECO:0000256" key="1">
    <source>
        <dbReference type="SAM" id="MobiDB-lite"/>
    </source>
</evidence>
<keyword evidence="2" id="KW-0472">Membrane</keyword>
<evidence type="ECO:0000256" key="2">
    <source>
        <dbReference type="SAM" id="Phobius"/>
    </source>
</evidence>
<keyword evidence="5" id="KW-1185">Reference proteome</keyword>
<dbReference type="Proteomes" id="UP000759537">
    <property type="component" value="Unassembled WGS sequence"/>
</dbReference>
<feature type="transmembrane region" description="Helical" evidence="2">
    <location>
        <begin position="144"/>
        <end position="167"/>
    </location>
</feature>
<evidence type="ECO:0000259" key="3">
    <source>
        <dbReference type="Pfam" id="PF20153"/>
    </source>
</evidence>
<keyword evidence="2" id="KW-1133">Transmembrane helix</keyword>
<gene>
    <name evidence="4" type="ORF">DFH94DRAFT_398635</name>
</gene>
<protein>
    <recommendedName>
        <fullName evidence="3">DUF6535 domain-containing protein</fullName>
    </recommendedName>
</protein>
<reference evidence="4" key="2">
    <citation type="journal article" date="2020" name="Nat. Commun.">
        <title>Large-scale genome sequencing of mycorrhizal fungi provides insights into the early evolution of symbiotic traits.</title>
        <authorList>
            <person name="Miyauchi S."/>
            <person name="Kiss E."/>
            <person name="Kuo A."/>
            <person name="Drula E."/>
            <person name="Kohler A."/>
            <person name="Sanchez-Garcia M."/>
            <person name="Morin E."/>
            <person name="Andreopoulos B."/>
            <person name="Barry K.W."/>
            <person name="Bonito G."/>
            <person name="Buee M."/>
            <person name="Carver A."/>
            <person name="Chen C."/>
            <person name="Cichocki N."/>
            <person name="Clum A."/>
            <person name="Culley D."/>
            <person name="Crous P.W."/>
            <person name="Fauchery L."/>
            <person name="Girlanda M."/>
            <person name="Hayes R.D."/>
            <person name="Keri Z."/>
            <person name="LaButti K."/>
            <person name="Lipzen A."/>
            <person name="Lombard V."/>
            <person name="Magnuson J."/>
            <person name="Maillard F."/>
            <person name="Murat C."/>
            <person name="Nolan M."/>
            <person name="Ohm R.A."/>
            <person name="Pangilinan J."/>
            <person name="Pereira M.F."/>
            <person name="Perotto S."/>
            <person name="Peter M."/>
            <person name="Pfister S."/>
            <person name="Riley R."/>
            <person name="Sitrit Y."/>
            <person name="Stielow J.B."/>
            <person name="Szollosi G."/>
            <person name="Zifcakova L."/>
            <person name="Stursova M."/>
            <person name="Spatafora J.W."/>
            <person name="Tedersoo L."/>
            <person name="Vaario L.M."/>
            <person name="Yamada A."/>
            <person name="Yan M."/>
            <person name="Wang P."/>
            <person name="Xu J."/>
            <person name="Bruns T."/>
            <person name="Baldrian P."/>
            <person name="Vilgalys R."/>
            <person name="Dunand C."/>
            <person name="Henrissat B."/>
            <person name="Grigoriev I.V."/>
            <person name="Hibbett D."/>
            <person name="Nagy L.G."/>
            <person name="Martin F.M."/>
        </authorList>
    </citation>
    <scope>NUCLEOTIDE SEQUENCE</scope>
    <source>
        <strain evidence="4">Prilba</strain>
    </source>
</reference>
<proteinExistence type="predicted"/>
<feature type="domain" description="DUF6535" evidence="3">
    <location>
        <begin position="63"/>
        <end position="233"/>
    </location>
</feature>
<dbReference type="OrthoDB" id="3219854at2759"/>
<dbReference type="Pfam" id="PF20153">
    <property type="entry name" value="DUF6535"/>
    <property type="match status" value="1"/>
</dbReference>
<keyword evidence="2" id="KW-0812">Transmembrane</keyword>
<accession>A0A9P5MPF1</accession>
<comment type="caution">
    <text evidence="4">The sequence shown here is derived from an EMBL/GenBank/DDBJ whole genome shotgun (WGS) entry which is preliminary data.</text>
</comment>
<feature type="region of interest" description="Disordered" evidence="1">
    <location>
        <begin position="181"/>
        <end position="201"/>
    </location>
</feature>
<dbReference type="InterPro" id="IPR045338">
    <property type="entry name" value="DUF6535"/>
</dbReference>
<feature type="transmembrane region" description="Helical" evidence="2">
    <location>
        <begin position="238"/>
        <end position="259"/>
    </location>
</feature>
<dbReference type="EMBL" id="WHVB01000059">
    <property type="protein sequence ID" value="KAF8463955.1"/>
    <property type="molecule type" value="Genomic_DNA"/>
</dbReference>
<evidence type="ECO:0000313" key="5">
    <source>
        <dbReference type="Proteomes" id="UP000759537"/>
    </source>
</evidence>
<feature type="transmembrane region" description="Helical" evidence="2">
    <location>
        <begin position="214"/>
        <end position="232"/>
    </location>
</feature>
<name>A0A9P5MPF1_9AGAM</name>